<dbReference type="InterPro" id="IPR037401">
    <property type="entry name" value="SnoaL-like"/>
</dbReference>
<proteinExistence type="predicted"/>
<dbReference type="eggNOG" id="COG3631">
    <property type="taxonomic scope" value="Bacteria"/>
</dbReference>
<dbReference type="PATRIC" id="fig|1280947.3.peg.1863"/>
<accession>A0A062UHV0</accession>
<evidence type="ECO:0000313" key="2">
    <source>
        <dbReference type="EMBL" id="KCZ58362.1"/>
    </source>
</evidence>
<dbReference type="Gene3D" id="3.10.450.50">
    <property type="match status" value="1"/>
</dbReference>
<protein>
    <recommendedName>
        <fullName evidence="1">SnoaL-like domain-containing protein</fullName>
    </recommendedName>
</protein>
<dbReference type="Pfam" id="PF12680">
    <property type="entry name" value="SnoaL_2"/>
    <property type="match status" value="1"/>
</dbReference>
<evidence type="ECO:0000259" key="1">
    <source>
        <dbReference type="Pfam" id="PF12680"/>
    </source>
</evidence>
<keyword evidence="3" id="KW-1185">Reference proteome</keyword>
<name>A0A062UHV0_9PROT</name>
<evidence type="ECO:0000313" key="3">
    <source>
        <dbReference type="Proteomes" id="UP000027190"/>
    </source>
</evidence>
<sequence length="142" mass="15691">MAEHLVPTKGYTPNLQRWFDWMDGDHSSAGLSGQLAEHVVFRSPVVHTPQEGKAITMSYLLAAGETLGGDTFRYTRVFDCRDKAVLEFECVMDGINVNGVDMIEWDDQGKITDFKVMVRPLKAIQTVHAAMGAMLAKMKAGA</sequence>
<dbReference type="EMBL" id="AWFG01000022">
    <property type="protein sequence ID" value="KCZ58362.1"/>
    <property type="molecule type" value="Genomic_DNA"/>
</dbReference>
<dbReference type="RefSeq" id="WP_034739467.1">
    <property type="nucleotide sequence ID" value="NZ_AWFG01000022.1"/>
</dbReference>
<dbReference type="InterPro" id="IPR032710">
    <property type="entry name" value="NTF2-like_dom_sf"/>
</dbReference>
<feature type="domain" description="SnoaL-like" evidence="1">
    <location>
        <begin position="16"/>
        <end position="113"/>
    </location>
</feature>
<organism evidence="2 3">
    <name type="scientific">Hyphomonas chukchiensis</name>
    <dbReference type="NCBI Taxonomy" id="1280947"/>
    <lineage>
        <taxon>Bacteria</taxon>
        <taxon>Pseudomonadati</taxon>
        <taxon>Pseudomonadota</taxon>
        <taxon>Alphaproteobacteria</taxon>
        <taxon>Hyphomonadales</taxon>
        <taxon>Hyphomonadaceae</taxon>
        <taxon>Hyphomonas</taxon>
    </lineage>
</organism>
<dbReference type="STRING" id="1280947.HY30_16385"/>
<gene>
    <name evidence="2" type="ORF">HY30_16385</name>
</gene>
<reference evidence="2 3" key="1">
    <citation type="journal article" date="2014" name="Antonie Van Leeuwenhoek">
        <title>Hyphomonas beringensis sp. nov. and Hyphomonas chukchiensis sp. nov., isolated from surface seawater of the Bering Sea and Chukchi Sea.</title>
        <authorList>
            <person name="Li C."/>
            <person name="Lai Q."/>
            <person name="Li G."/>
            <person name="Dong C."/>
            <person name="Wang J."/>
            <person name="Liao Y."/>
            <person name="Shao Z."/>
        </authorList>
    </citation>
    <scope>NUCLEOTIDE SEQUENCE [LARGE SCALE GENOMIC DNA]</scope>
    <source>
        <strain evidence="2 3">BH-BN04-4</strain>
    </source>
</reference>
<dbReference type="AlphaFoldDB" id="A0A062UHV0"/>
<dbReference type="Proteomes" id="UP000027190">
    <property type="component" value="Unassembled WGS sequence"/>
</dbReference>
<dbReference type="SUPFAM" id="SSF54427">
    <property type="entry name" value="NTF2-like"/>
    <property type="match status" value="1"/>
</dbReference>
<comment type="caution">
    <text evidence="2">The sequence shown here is derived from an EMBL/GenBank/DDBJ whole genome shotgun (WGS) entry which is preliminary data.</text>
</comment>
<dbReference type="OrthoDB" id="1163083at2"/>